<feature type="compositionally biased region" description="Acidic residues" evidence="1">
    <location>
        <begin position="94"/>
        <end position="107"/>
    </location>
</feature>
<proteinExistence type="predicted"/>
<dbReference type="InParanoid" id="A0A0C3FHG8"/>
<feature type="region of interest" description="Disordered" evidence="1">
    <location>
        <begin position="1"/>
        <end position="118"/>
    </location>
</feature>
<feature type="compositionally biased region" description="Basic and acidic residues" evidence="1">
    <location>
        <begin position="83"/>
        <end position="93"/>
    </location>
</feature>
<feature type="compositionally biased region" description="Low complexity" evidence="1">
    <location>
        <begin position="17"/>
        <end position="36"/>
    </location>
</feature>
<evidence type="ECO:0000256" key="1">
    <source>
        <dbReference type="SAM" id="MobiDB-lite"/>
    </source>
</evidence>
<reference evidence="3" key="2">
    <citation type="submission" date="2015-01" db="EMBL/GenBank/DDBJ databases">
        <title>Evolutionary Origins and Diversification of the Mycorrhizal Mutualists.</title>
        <authorList>
            <consortium name="DOE Joint Genome Institute"/>
            <consortium name="Mycorrhizal Genomics Consortium"/>
            <person name="Kohler A."/>
            <person name="Kuo A."/>
            <person name="Nagy L.G."/>
            <person name="Floudas D."/>
            <person name="Copeland A."/>
            <person name="Barry K.W."/>
            <person name="Cichocki N."/>
            <person name="Veneault-Fourrey C."/>
            <person name="LaButti K."/>
            <person name="Lindquist E.A."/>
            <person name="Lipzen A."/>
            <person name="Lundell T."/>
            <person name="Morin E."/>
            <person name="Murat C."/>
            <person name="Riley R."/>
            <person name="Ohm R."/>
            <person name="Sun H."/>
            <person name="Tunlid A."/>
            <person name="Henrissat B."/>
            <person name="Grigoriev I.V."/>
            <person name="Hibbett D.S."/>
            <person name="Martin F."/>
        </authorList>
    </citation>
    <scope>NUCLEOTIDE SEQUENCE [LARGE SCALE GENOMIC DNA]</scope>
    <source>
        <strain evidence="3">F 1598</strain>
    </source>
</reference>
<accession>A0A0C3FHG8</accession>
<organism evidence="2 3">
    <name type="scientific">Piloderma croceum (strain F 1598)</name>
    <dbReference type="NCBI Taxonomy" id="765440"/>
    <lineage>
        <taxon>Eukaryota</taxon>
        <taxon>Fungi</taxon>
        <taxon>Dikarya</taxon>
        <taxon>Basidiomycota</taxon>
        <taxon>Agaricomycotina</taxon>
        <taxon>Agaricomycetes</taxon>
        <taxon>Agaricomycetidae</taxon>
        <taxon>Atheliales</taxon>
        <taxon>Atheliaceae</taxon>
        <taxon>Piloderma</taxon>
    </lineage>
</organism>
<dbReference type="AlphaFoldDB" id="A0A0C3FHG8"/>
<protein>
    <submittedName>
        <fullName evidence="2">Uncharacterized protein</fullName>
    </submittedName>
</protein>
<gene>
    <name evidence="2" type="ORF">PILCRDRAFT_10393</name>
</gene>
<evidence type="ECO:0000313" key="2">
    <source>
        <dbReference type="EMBL" id="KIM79236.1"/>
    </source>
</evidence>
<dbReference type="HOGENOM" id="CLU_2074039_0_0_1"/>
<dbReference type="EMBL" id="KN833010">
    <property type="protein sequence ID" value="KIM79236.1"/>
    <property type="molecule type" value="Genomic_DNA"/>
</dbReference>
<sequence>MACHPASKKKDTSKPQAAKGTKASAAASKSAKVGSADSQKPRPKPKPAYKAETAAGDAEKLASAALMMLGGDKRQGQKGARGGNDDKVEANVDKDEDEDEEEEDEMGDQLKEYTGQDA</sequence>
<name>A0A0C3FHG8_PILCF</name>
<evidence type="ECO:0000313" key="3">
    <source>
        <dbReference type="Proteomes" id="UP000054166"/>
    </source>
</evidence>
<dbReference type="Proteomes" id="UP000054166">
    <property type="component" value="Unassembled WGS sequence"/>
</dbReference>
<reference evidence="2 3" key="1">
    <citation type="submission" date="2014-04" db="EMBL/GenBank/DDBJ databases">
        <authorList>
            <consortium name="DOE Joint Genome Institute"/>
            <person name="Kuo A."/>
            <person name="Tarkka M."/>
            <person name="Buscot F."/>
            <person name="Kohler A."/>
            <person name="Nagy L.G."/>
            <person name="Floudas D."/>
            <person name="Copeland A."/>
            <person name="Barry K.W."/>
            <person name="Cichocki N."/>
            <person name="Veneault-Fourrey C."/>
            <person name="LaButti K."/>
            <person name="Lindquist E.A."/>
            <person name="Lipzen A."/>
            <person name="Lundell T."/>
            <person name="Morin E."/>
            <person name="Murat C."/>
            <person name="Sun H."/>
            <person name="Tunlid A."/>
            <person name="Henrissat B."/>
            <person name="Grigoriev I.V."/>
            <person name="Hibbett D.S."/>
            <person name="Martin F."/>
            <person name="Nordberg H.P."/>
            <person name="Cantor M.N."/>
            <person name="Hua S.X."/>
        </authorList>
    </citation>
    <scope>NUCLEOTIDE SEQUENCE [LARGE SCALE GENOMIC DNA]</scope>
    <source>
        <strain evidence="2 3">F 1598</strain>
    </source>
</reference>
<keyword evidence="3" id="KW-1185">Reference proteome</keyword>